<keyword evidence="1" id="KW-0175">Coiled coil</keyword>
<feature type="coiled-coil region" evidence="1">
    <location>
        <begin position="544"/>
        <end position="618"/>
    </location>
</feature>
<dbReference type="Pfam" id="PF03004">
    <property type="entry name" value="Transposase_24"/>
    <property type="match status" value="1"/>
</dbReference>
<comment type="caution">
    <text evidence="3">The sequence shown here is derived from an EMBL/GenBank/DDBJ whole genome shotgun (WGS) entry which is preliminary data.</text>
</comment>
<name>A0A5J9TIG2_9POAL</name>
<dbReference type="EMBL" id="RWGY01000039">
    <property type="protein sequence ID" value="TVU11084.1"/>
    <property type="molecule type" value="Genomic_DNA"/>
</dbReference>
<keyword evidence="4" id="KW-1185">Reference proteome</keyword>
<dbReference type="AlphaFoldDB" id="A0A5J9TIG2"/>
<proteinExistence type="predicted"/>
<feature type="region of interest" description="Disordered" evidence="2">
    <location>
        <begin position="1"/>
        <end position="30"/>
    </location>
</feature>
<evidence type="ECO:0000313" key="3">
    <source>
        <dbReference type="EMBL" id="TVU11084.1"/>
    </source>
</evidence>
<protein>
    <submittedName>
        <fullName evidence="3">Uncharacterized protein</fullName>
    </submittedName>
</protein>
<evidence type="ECO:0000256" key="1">
    <source>
        <dbReference type="SAM" id="Coils"/>
    </source>
</evidence>
<feature type="region of interest" description="Disordered" evidence="2">
    <location>
        <begin position="428"/>
        <end position="467"/>
    </location>
</feature>
<dbReference type="InterPro" id="IPR004252">
    <property type="entry name" value="Probable_transposase_24"/>
</dbReference>
<gene>
    <name evidence="3" type="ORF">EJB05_44647</name>
</gene>
<evidence type="ECO:0000313" key="4">
    <source>
        <dbReference type="Proteomes" id="UP000324897"/>
    </source>
</evidence>
<feature type="region of interest" description="Disordered" evidence="2">
    <location>
        <begin position="229"/>
        <end position="257"/>
    </location>
</feature>
<reference evidence="3 4" key="1">
    <citation type="journal article" date="2019" name="Sci. Rep.">
        <title>A high-quality genome of Eragrostis curvula grass provides insights into Poaceae evolution and supports new strategies to enhance forage quality.</title>
        <authorList>
            <person name="Carballo J."/>
            <person name="Santos B.A.C.M."/>
            <person name="Zappacosta D."/>
            <person name="Garbus I."/>
            <person name="Selva J.P."/>
            <person name="Gallo C.A."/>
            <person name="Diaz A."/>
            <person name="Albertini E."/>
            <person name="Caccamo M."/>
            <person name="Echenique V."/>
        </authorList>
    </citation>
    <scope>NUCLEOTIDE SEQUENCE [LARGE SCALE GENOMIC DNA]</scope>
    <source>
        <strain evidence="4">cv. Victoria</strain>
        <tissue evidence="3">Leaf</tissue>
    </source>
</reference>
<sequence length="724" mass="83309">MTPPPRARTSPAAMTPSPSTAAGEPCSATTKGAPDGVDGYLEVDSSTLDTPARTGEIWKLFICCKGAPPEKEKLLLDIDRADISFVNLLALKSKLGYSSRDFLYYMNRCGRDVATLEAIDYADDVDLMIQNNEVERKIRLILCTDEPTEQRVSITPLKRLREPPTSDLPCSREPIDAYKDWLENLRDKQPDIEFHDDYREETITTYTEWLKQQRKLYDIMSYLKPAEDAVHTHSDGENDESSSSPREFPSHARHPKKKGNELDFELIINALIGGGKKNGRGTLNGLSAAIKRIKSGSQKLQIEFSERLDGPIGPNERAFVDEVASFTRKRAPLIGVKSWRHIKENVKKSIVSDIMHKWEFVNTADPKEKILQIASERYRGWRSTFSATYKAYNSYAARMRKKPDDLNIVEWHYLILYFGTEKFKNISEKNSRNRQQQKTKHLAGSKPFSQHSYEKRDPETGGEPDDLTLFKITHTKNDKWSNTASQNVYDNAQLKILERETEADRLLTPEEENIEFQAAYKETTGSKSSRPHGHGYMAKYPTRREMMNAKLQEQARDAAAAKEKNIELEGRVKQLQEQLENEATERDRLLEEHKRQIQEQAEKERNEFKEEMLSLMAKQREELLQQTNQVMNIPHEVAETPTQVRKTRVSNVNRNIFENNNAIATQKFISSHDLRSAAKGRLRTRNDKEKWVWTMPLEWSALSHAWLDEVKQVYNVDTVRVGPF</sequence>
<dbReference type="PANTHER" id="PTHR33499:SF43">
    <property type="entry name" value="TRANSPOSASE, PTTA_EN_SPM, PLANT"/>
    <property type="match status" value="1"/>
</dbReference>
<evidence type="ECO:0000256" key="2">
    <source>
        <dbReference type="SAM" id="MobiDB-lite"/>
    </source>
</evidence>
<dbReference type="Gramene" id="TVU11084">
    <property type="protein sequence ID" value="TVU11084"/>
    <property type="gene ID" value="EJB05_44647"/>
</dbReference>
<dbReference type="PANTHER" id="PTHR33499">
    <property type="entry name" value="OS12G0282400 PROTEIN-RELATED"/>
    <property type="match status" value="1"/>
</dbReference>
<dbReference type="OrthoDB" id="696112at2759"/>
<organism evidence="3 4">
    <name type="scientific">Eragrostis curvula</name>
    <name type="common">weeping love grass</name>
    <dbReference type="NCBI Taxonomy" id="38414"/>
    <lineage>
        <taxon>Eukaryota</taxon>
        <taxon>Viridiplantae</taxon>
        <taxon>Streptophyta</taxon>
        <taxon>Embryophyta</taxon>
        <taxon>Tracheophyta</taxon>
        <taxon>Spermatophyta</taxon>
        <taxon>Magnoliopsida</taxon>
        <taxon>Liliopsida</taxon>
        <taxon>Poales</taxon>
        <taxon>Poaceae</taxon>
        <taxon>PACMAD clade</taxon>
        <taxon>Chloridoideae</taxon>
        <taxon>Eragrostideae</taxon>
        <taxon>Eragrostidinae</taxon>
        <taxon>Eragrostis</taxon>
    </lineage>
</organism>
<dbReference type="Proteomes" id="UP000324897">
    <property type="component" value="Chromosome 3"/>
</dbReference>
<feature type="compositionally biased region" description="Low complexity" evidence="2">
    <location>
        <begin position="7"/>
        <end position="22"/>
    </location>
</feature>
<accession>A0A5J9TIG2</accession>